<accession>F2TW36</accession>
<keyword evidence="3" id="KW-1185">Reference proteome</keyword>
<dbReference type="AlphaFoldDB" id="F2TW36"/>
<dbReference type="GeneID" id="16067443"/>
<organism evidence="3">
    <name type="scientific">Salpingoeca rosetta (strain ATCC 50818 / BSB-021)</name>
    <dbReference type="NCBI Taxonomy" id="946362"/>
    <lineage>
        <taxon>Eukaryota</taxon>
        <taxon>Choanoflagellata</taxon>
        <taxon>Craspedida</taxon>
        <taxon>Salpingoecidae</taxon>
        <taxon>Salpingoeca</taxon>
    </lineage>
</organism>
<dbReference type="Proteomes" id="UP000007799">
    <property type="component" value="Unassembled WGS sequence"/>
</dbReference>
<feature type="region of interest" description="Disordered" evidence="1">
    <location>
        <begin position="351"/>
        <end position="424"/>
    </location>
</feature>
<evidence type="ECO:0000313" key="2">
    <source>
        <dbReference type="EMBL" id="EGD72282.1"/>
    </source>
</evidence>
<protein>
    <submittedName>
        <fullName evidence="2">Uncharacterized protein</fullName>
    </submittedName>
</protein>
<feature type="compositionally biased region" description="Low complexity" evidence="1">
    <location>
        <begin position="393"/>
        <end position="409"/>
    </location>
</feature>
<dbReference type="EMBL" id="GL832955">
    <property type="protein sequence ID" value="EGD72282.1"/>
    <property type="molecule type" value="Genomic_DNA"/>
</dbReference>
<dbReference type="KEGG" id="sre:PTSG_00303"/>
<feature type="region of interest" description="Disordered" evidence="1">
    <location>
        <begin position="1"/>
        <end position="94"/>
    </location>
</feature>
<sequence length="424" mass="48480">MHHHPHPLQHPPPQPPHHQLQPPPPHQLQQHHHPAHHPPPPHHQHHPHHQQHEHATMRHHDEREQAELANKRAKLGDPQTSHVETSQIPMSSQSMPMPLSMHRVGMPSAPMMQGKVRDMMPPRPNCPGIKQKGAKSAPCGDNTCIRCLQINCCKRCPMSGCGQWSPIARRTCRSCNYQFTSRAKEARRKHAGFTEQPKDLHRAAAPASFEQSLQRKISAFFNARDGMYLGVSVYSGRSIVSRLYHNQTSFLAPSVPNDGTRESCPEIASAEEVASRSVELSDPLLANNALVISAIRHLQQDVLRQAERIQDMMKDFMTVTATSGSRARKCAEKIVNAYHPQPEPQVLAQMKAELQQQQQQQQHLSPHQQPQQQQQHHHQHQLQPQQQHHHQQHMPQQQQHHAQHLQHPQQHQHHPPHIQPHTLQ</sequence>
<feature type="compositionally biased region" description="Basic and acidic residues" evidence="1">
    <location>
        <begin position="50"/>
        <end position="70"/>
    </location>
</feature>
<gene>
    <name evidence="2" type="ORF">PTSG_00303</name>
</gene>
<feature type="compositionally biased region" description="Pro residues" evidence="1">
    <location>
        <begin position="8"/>
        <end position="26"/>
    </location>
</feature>
<dbReference type="PANTHER" id="PTHR23030">
    <property type="entry name" value="PCD6 INTERACTING PROTEIN-RELATED"/>
    <property type="match status" value="1"/>
</dbReference>
<feature type="compositionally biased region" description="Basic residues" evidence="1">
    <location>
        <begin position="29"/>
        <end position="49"/>
    </location>
</feature>
<evidence type="ECO:0000256" key="1">
    <source>
        <dbReference type="SAM" id="MobiDB-lite"/>
    </source>
</evidence>
<feature type="compositionally biased region" description="Polar residues" evidence="1">
    <location>
        <begin position="78"/>
        <end position="88"/>
    </location>
</feature>
<feature type="compositionally biased region" description="Low complexity" evidence="1">
    <location>
        <begin position="354"/>
        <end position="374"/>
    </location>
</feature>
<reference evidence="2" key="1">
    <citation type="submission" date="2009-08" db="EMBL/GenBank/DDBJ databases">
        <title>Annotation of Salpingoeca rosetta.</title>
        <authorList>
            <consortium name="The Broad Institute Genome Sequencing Platform"/>
            <person name="Russ C."/>
            <person name="Cuomo C."/>
            <person name="Burger G."/>
            <person name="Gray M.W."/>
            <person name="Holland P.W.H."/>
            <person name="King N."/>
            <person name="Lang F.B.F."/>
            <person name="Roger A.J."/>
            <person name="Ruiz-Trillo I."/>
            <person name="Young S.K."/>
            <person name="Zeng Q."/>
            <person name="Gargeya S."/>
            <person name="Alvarado L."/>
            <person name="Berlin A."/>
            <person name="Chapman S.B."/>
            <person name="Chen Z."/>
            <person name="Freedman E."/>
            <person name="Gellesch M."/>
            <person name="Goldberg J."/>
            <person name="Griggs A."/>
            <person name="Gujja S."/>
            <person name="Heilman E."/>
            <person name="Heiman D."/>
            <person name="Howarth C."/>
            <person name="Mehta T."/>
            <person name="Neiman D."/>
            <person name="Pearson M."/>
            <person name="Roberts A."/>
            <person name="Saif S."/>
            <person name="Shea T."/>
            <person name="Shenoy N."/>
            <person name="Sisk P."/>
            <person name="Stolte C."/>
            <person name="Sykes S."/>
            <person name="White J."/>
            <person name="Yandava C."/>
            <person name="Haas B."/>
            <person name="Nusbaum C."/>
            <person name="Birren B."/>
        </authorList>
    </citation>
    <scope>NUCLEOTIDE SEQUENCE [LARGE SCALE GENOMIC DNA]</scope>
    <source>
        <strain evidence="2">ATCC 50818</strain>
    </source>
</reference>
<dbReference type="RefSeq" id="XP_004998852.1">
    <property type="nucleotide sequence ID" value="XM_004998795.1"/>
</dbReference>
<name>F2TW36_SALR5</name>
<evidence type="ECO:0000313" key="3">
    <source>
        <dbReference type="Proteomes" id="UP000007799"/>
    </source>
</evidence>
<dbReference type="InParanoid" id="F2TW36"/>
<proteinExistence type="predicted"/>